<keyword evidence="2" id="KW-0548">Nucleotidyltransferase</keyword>
<dbReference type="GO" id="GO:0016874">
    <property type="term" value="F:ligase activity"/>
    <property type="evidence" value="ECO:0007669"/>
    <property type="project" value="UniProtKB-KW"/>
</dbReference>
<keyword evidence="2" id="KW-0808">Transferase</keyword>
<dbReference type="Gene3D" id="3.30.460.10">
    <property type="entry name" value="Beta Polymerase, domain 2"/>
    <property type="match status" value="1"/>
</dbReference>
<dbReference type="AlphaFoldDB" id="T1B3N1"/>
<feature type="domain" description="Glutamate-ammonia ligase adenylyltransferase repeated" evidence="1">
    <location>
        <begin position="27"/>
        <end position="95"/>
    </location>
</feature>
<gene>
    <name evidence="2" type="ORF">B2A_08444</name>
</gene>
<reference evidence="2" key="2">
    <citation type="journal article" date="2014" name="ISME J.">
        <title>Microbial stratification in low pH oxic and suboxic macroscopic growths along an acid mine drainage.</title>
        <authorList>
            <person name="Mendez-Garcia C."/>
            <person name="Mesa V."/>
            <person name="Sprenger R.R."/>
            <person name="Richter M."/>
            <person name="Diez M.S."/>
            <person name="Solano J."/>
            <person name="Bargiela R."/>
            <person name="Golyshina O.V."/>
            <person name="Manteca A."/>
            <person name="Ramos J.L."/>
            <person name="Gallego J.R."/>
            <person name="Llorente I."/>
            <person name="Martins Dos Santos V.A."/>
            <person name="Jensen O.N."/>
            <person name="Pelaez A.I."/>
            <person name="Sanchez J."/>
            <person name="Ferrer M."/>
        </authorList>
    </citation>
    <scope>NUCLEOTIDE SEQUENCE</scope>
</reference>
<dbReference type="InterPro" id="IPR043519">
    <property type="entry name" value="NT_sf"/>
</dbReference>
<dbReference type="SUPFAM" id="SSF81301">
    <property type="entry name" value="Nucleotidyltransferase"/>
    <property type="match status" value="1"/>
</dbReference>
<accession>T1B3N1</accession>
<sequence>MLTDPRERAALLRPLEPGECARQTPQLHDSEEPMLAALRRWRRRALVRIAWRALAGWADLEQTLEESSQFADAAITVAVEYARRELTRRFGAPRGPDGSV</sequence>
<feature type="non-terminal residue" evidence="2">
    <location>
        <position position="100"/>
    </location>
</feature>
<organism evidence="2">
    <name type="scientific">mine drainage metagenome</name>
    <dbReference type="NCBI Taxonomy" id="410659"/>
    <lineage>
        <taxon>unclassified sequences</taxon>
        <taxon>metagenomes</taxon>
        <taxon>ecological metagenomes</taxon>
    </lineage>
</organism>
<name>T1B3N1_9ZZZZ</name>
<dbReference type="GO" id="GO:0008882">
    <property type="term" value="F:[glutamate-ammonia-ligase] adenylyltransferase activity"/>
    <property type="evidence" value="ECO:0007669"/>
    <property type="project" value="InterPro"/>
</dbReference>
<dbReference type="EMBL" id="AUZZ01006081">
    <property type="protein sequence ID" value="EQD47434.1"/>
    <property type="molecule type" value="Genomic_DNA"/>
</dbReference>
<proteinExistence type="predicted"/>
<dbReference type="Pfam" id="PF03710">
    <property type="entry name" value="GlnE"/>
    <property type="match status" value="1"/>
</dbReference>
<keyword evidence="2" id="KW-0436">Ligase</keyword>
<evidence type="ECO:0000259" key="1">
    <source>
        <dbReference type="Pfam" id="PF03710"/>
    </source>
</evidence>
<reference evidence="2" key="1">
    <citation type="submission" date="2013-08" db="EMBL/GenBank/DDBJ databases">
        <authorList>
            <person name="Mendez C."/>
            <person name="Richter M."/>
            <person name="Ferrer M."/>
            <person name="Sanchez J."/>
        </authorList>
    </citation>
    <scope>NUCLEOTIDE SEQUENCE</scope>
</reference>
<protein>
    <submittedName>
        <fullName evidence="2">Glutamate-ammonia ligase adenylyltransferase domain protein</fullName>
    </submittedName>
</protein>
<comment type="caution">
    <text evidence="2">The sequence shown here is derived from an EMBL/GenBank/DDBJ whole genome shotgun (WGS) entry which is preliminary data.</text>
</comment>
<evidence type="ECO:0000313" key="2">
    <source>
        <dbReference type="EMBL" id="EQD47434.1"/>
    </source>
</evidence>
<dbReference type="InterPro" id="IPR005190">
    <property type="entry name" value="GlnE_rpt_dom"/>
</dbReference>